<reference evidence="1 2" key="1">
    <citation type="submission" date="2018-04" db="EMBL/GenBank/DDBJ databases">
        <title>Marixanthomonas spongiae HN-E44 sp. nov., isolated from a marine sponge.</title>
        <authorList>
            <person name="Luo L."/>
            <person name="Zhuang L."/>
        </authorList>
    </citation>
    <scope>NUCLEOTIDE SEQUENCE [LARGE SCALE GENOMIC DNA]</scope>
    <source>
        <strain evidence="1 2">HN-E44</strain>
    </source>
</reference>
<dbReference type="OrthoDB" id="1454332at2"/>
<organism evidence="1 2">
    <name type="scientific">Marixanthomonas spongiae</name>
    <dbReference type="NCBI Taxonomy" id="2174845"/>
    <lineage>
        <taxon>Bacteria</taxon>
        <taxon>Pseudomonadati</taxon>
        <taxon>Bacteroidota</taxon>
        <taxon>Flavobacteriia</taxon>
        <taxon>Flavobacteriales</taxon>
        <taxon>Flavobacteriaceae</taxon>
        <taxon>Marixanthomonas</taxon>
    </lineage>
</organism>
<accession>A0A2U0HWE0</accession>
<evidence type="ECO:0000313" key="1">
    <source>
        <dbReference type="EMBL" id="PVW13191.1"/>
    </source>
</evidence>
<dbReference type="RefSeq" id="WP_116695374.1">
    <property type="nucleotide sequence ID" value="NZ_QEHR01000010.1"/>
</dbReference>
<protein>
    <recommendedName>
        <fullName evidence="3">YtxH domain-containing protein</fullName>
    </recommendedName>
</protein>
<dbReference type="Proteomes" id="UP000245962">
    <property type="component" value="Unassembled WGS sequence"/>
</dbReference>
<comment type="caution">
    <text evidence="1">The sequence shown here is derived from an EMBL/GenBank/DDBJ whole genome shotgun (WGS) entry which is preliminary data.</text>
</comment>
<sequence length="79" mass="8780">MNNGQKKGIAAAILGIGAGALAWWQYKRMSPEQKQKLKSKVNEAGDSIKDTARNVESSISEKYDQLKNTTKEKVENIKN</sequence>
<evidence type="ECO:0000313" key="2">
    <source>
        <dbReference type="Proteomes" id="UP000245962"/>
    </source>
</evidence>
<gene>
    <name evidence="1" type="ORF">DDV96_13875</name>
</gene>
<name>A0A2U0HWE0_9FLAO</name>
<dbReference type="AlphaFoldDB" id="A0A2U0HWE0"/>
<dbReference type="EMBL" id="QEHR01000010">
    <property type="protein sequence ID" value="PVW13191.1"/>
    <property type="molecule type" value="Genomic_DNA"/>
</dbReference>
<proteinExistence type="predicted"/>
<evidence type="ECO:0008006" key="3">
    <source>
        <dbReference type="Google" id="ProtNLM"/>
    </source>
</evidence>
<keyword evidence="2" id="KW-1185">Reference proteome</keyword>
<dbReference type="Gene3D" id="6.10.140.1430">
    <property type="match status" value="1"/>
</dbReference>